<feature type="region of interest" description="Disordered" evidence="1">
    <location>
        <begin position="132"/>
        <end position="191"/>
    </location>
</feature>
<dbReference type="InterPro" id="IPR003594">
    <property type="entry name" value="HATPase_dom"/>
</dbReference>
<dbReference type="Proteomes" id="UP001317259">
    <property type="component" value="Unassembled WGS sequence"/>
</dbReference>
<dbReference type="PANTHER" id="PTHR35526">
    <property type="entry name" value="ANTI-SIGMA-F FACTOR RSBW-RELATED"/>
    <property type="match status" value="1"/>
</dbReference>
<dbReference type="RefSeq" id="WP_242382195.1">
    <property type="nucleotide sequence ID" value="NZ_JAKRKC020000001.1"/>
</dbReference>
<accession>A0ABT0FR69</accession>
<evidence type="ECO:0000256" key="1">
    <source>
        <dbReference type="SAM" id="MobiDB-lite"/>
    </source>
</evidence>
<dbReference type="EMBL" id="JAKRKC020000001">
    <property type="protein sequence ID" value="MCK2214807.1"/>
    <property type="molecule type" value="Genomic_DNA"/>
</dbReference>
<evidence type="ECO:0000259" key="2">
    <source>
        <dbReference type="Pfam" id="PF13581"/>
    </source>
</evidence>
<reference evidence="3 4" key="1">
    <citation type="submission" date="2022-04" db="EMBL/GenBank/DDBJ databases">
        <title>Genome draft of Actinomadura sp. ATCC 31491.</title>
        <authorList>
            <person name="Shi X."/>
            <person name="Du Y."/>
        </authorList>
    </citation>
    <scope>NUCLEOTIDE SEQUENCE [LARGE SCALE GENOMIC DNA]</scope>
    <source>
        <strain evidence="3 4">ATCC 31491</strain>
    </source>
</reference>
<dbReference type="GO" id="GO:0005524">
    <property type="term" value="F:ATP binding"/>
    <property type="evidence" value="ECO:0007669"/>
    <property type="project" value="UniProtKB-KW"/>
</dbReference>
<feature type="domain" description="Histidine kinase/HSP90-like ATPase" evidence="2">
    <location>
        <begin position="13"/>
        <end position="115"/>
    </location>
</feature>
<keyword evidence="3" id="KW-0067">ATP-binding</keyword>
<feature type="compositionally biased region" description="Basic and acidic residues" evidence="1">
    <location>
        <begin position="167"/>
        <end position="191"/>
    </location>
</feature>
<dbReference type="PANTHER" id="PTHR35526:SF3">
    <property type="entry name" value="ANTI-SIGMA-F FACTOR RSBW"/>
    <property type="match status" value="1"/>
</dbReference>
<comment type="caution">
    <text evidence="3">The sequence shown here is derived from an EMBL/GenBank/DDBJ whole genome shotgun (WGS) entry which is preliminary data.</text>
</comment>
<proteinExistence type="predicted"/>
<sequence length="191" mass="20918">MDKPIGRSLPIDADLHTIRQAVHAFAAEAGLAGDRLQNLVLAVNEAVTNVLEHGAGTGAIHLWREARGVRVQIVDPAGRLRPADLDRPPPWPPTRGMGLWVIRQVCDEVRLDHPEGHSRLELFMAYRSVAEPPGERSSADVPPREWPGPRRVIRLRCHRATPLSPDGRGEGEPPEDGSGRPRPSDAAAERP</sequence>
<protein>
    <submittedName>
        <fullName evidence="3">ATP-binding protein</fullName>
    </submittedName>
</protein>
<keyword evidence="3" id="KW-0547">Nucleotide-binding</keyword>
<dbReference type="Pfam" id="PF13581">
    <property type="entry name" value="HATPase_c_2"/>
    <property type="match status" value="1"/>
</dbReference>
<name>A0ABT0FR69_9ACTN</name>
<gene>
    <name evidence="3" type="ORF">MF672_013535</name>
</gene>
<organism evidence="3 4">
    <name type="scientific">Actinomadura luzonensis</name>
    <dbReference type="NCBI Taxonomy" id="2805427"/>
    <lineage>
        <taxon>Bacteria</taxon>
        <taxon>Bacillati</taxon>
        <taxon>Actinomycetota</taxon>
        <taxon>Actinomycetes</taxon>
        <taxon>Streptosporangiales</taxon>
        <taxon>Thermomonosporaceae</taxon>
        <taxon>Actinomadura</taxon>
    </lineage>
</organism>
<evidence type="ECO:0000313" key="3">
    <source>
        <dbReference type="EMBL" id="MCK2214807.1"/>
    </source>
</evidence>
<keyword evidence="4" id="KW-1185">Reference proteome</keyword>
<dbReference type="CDD" id="cd16936">
    <property type="entry name" value="HATPase_RsbW-like"/>
    <property type="match status" value="1"/>
</dbReference>
<evidence type="ECO:0000313" key="4">
    <source>
        <dbReference type="Proteomes" id="UP001317259"/>
    </source>
</evidence>
<dbReference type="InterPro" id="IPR050267">
    <property type="entry name" value="Anti-sigma-factor_SerPK"/>
</dbReference>